<accession>D9SK70</accession>
<reference evidence="2 3" key="1">
    <citation type="submission" date="2010-08" db="EMBL/GenBank/DDBJ databases">
        <title>Complete sequence of Gallionella capsiferriformans ES-2.</title>
        <authorList>
            <consortium name="US DOE Joint Genome Institute"/>
            <person name="Lucas S."/>
            <person name="Copeland A."/>
            <person name="Lapidus A."/>
            <person name="Cheng J.-F."/>
            <person name="Bruce D."/>
            <person name="Goodwin L."/>
            <person name="Pitluck S."/>
            <person name="Chertkov O."/>
            <person name="Davenport K.W."/>
            <person name="Detter J.C."/>
            <person name="Han C."/>
            <person name="Tapia R."/>
            <person name="Land M."/>
            <person name="Hauser L."/>
            <person name="Chang Y.-J."/>
            <person name="Jeffries C."/>
            <person name="Kyrpides N."/>
            <person name="Ivanova N."/>
            <person name="Mikhailova N."/>
            <person name="Shelobolina E.S."/>
            <person name="Picardal F."/>
            <person name="Roden E."/>
            <person name="Emerson D."/>
            <person name="Woyke T."/>
        </authorList>
    </citation>
    <scope>NUCLEOTIDE SEQUENCE [LARGE SCALE GENOMIC DNA]</scope>
    <source>
        <strain evidence="2 3">ES-2</strain>
    </source>
</reference>
<keyword evidence="3" id="KW-1185">Reference proteome</keyword>
<dbReference type="OrthoDB" id="9795923at2"/>
<dbReference type="Proteomes" id="UP000001235">
    <property type="component" value="Chromosome"/>
</dbReference>
<dbReference type="InterPro" id="IPR000944">
    <property type="entry name" value="Tscrpt_reg_Rrf2"/>
</dbReference>
<proteinExistence type="predicted"/>
<evidence type="ECO:0000256" key="1">
    <source>
        <dbReference type="ARBA" id="ARBA00023125"/>
    </source>
</evidence>
<keyword evidence="1" id="KW-0238">DNA-binding</keyword>
<dbReference type="EMBL" id="CP002159">
    <property type="protein sequence ID" value="ADL56482.1"/>
    <property type="molecule type" value="Genomic_DNA"/>
</dbReference>
<sequence length="132" mass="14202">MQLTVSSDSALRTLICLGKKNAPVTIAEVAEQCQISKSTLMKVVMTLVGANLVVSERGRNGGISLAQDAKDISVGSVVRLMENSLALVECMKDGTSTCPLLPKCRLKHVLYTAQENFFSTLDNTSLADLLRD</sequence>
<dbReference type="GO" id="GO:0005829">
    <property type="term" value="C:cytosol"/>
    <property type="evidence" value="ECO:0007669"/>
    <property type="project" value="TreeGrafter"/>
</dbReference>
<dbReference type="NCBIfam" id="TIGR00738">
    <property type="entry name" value="rrf2_super"/>
    <property type="match status" value="1"/>
</dbReference>
<name>D9SK70_GALCS</name>
<gene>
    <name evidence="2" type="ordered locus">Galf_2483</name>
</gene>
<protein>
    <submittedName>
        <fullName evidence="2">Transcriptional regulator, BadM/Rrf2 family</fullName>
    </submittedName>
</protein>
<dbReference type="PROSITE" id="PS51197">
    <property type="entry name" value="HTH_RRF2_2"/>
    <property type="match status" value="1"/>
</dbReference>
<dbReference type="GO" id="GO:0003700">
    <property type="term" value="F:DNA-binding transcription factor activity"/>
    <property type="evidence" value="ECO:0007669"/>
    <property type="project" value="TreeGrafter"/>
</dbReference>
<organism evidence="2 3">
    <name type="scientific">Gallionella capsiferriformans (strain ES-2)</name>
    <name type="common">Gallionella ferruginea capsiferriformans (strain ES-2)</name>
    <dbReference type="NCBI Taxonomy" id="395494"/>
    <lineage>
        <taxon>Bacteria</taxon>
        <taxon>Pseudomonadati</taxon>
        <taxon>Pseudomonadota</taxon>
        <taxon>Betaproteobacteria</taxon>
        <taxon>Nitrosomonadales</taxon>
        <taxon>Gallionellaceae</taxon>
        <taxon>Gallionella</taxon>
    </lineage>
</organism>
<dbReference type="SUPFAM" id="SSF46785">
    <property type="entry name" value="Winged helix' DNA-binding domain"/>
    <property type="match status" value="1"/>
</dbReference>
<dbReference type="STRING" id="395494.Galf_2483"/>
<dbReference type="GO" id="GO:0003677">
    <property type="term" value="F:DNA binding"/>
    <property type="evidence" value="ECO:0007669"/>
    <property type="project" value="UniProtKB-KW"/>
</dbReference>
<dbReference type="HOGENOM" id="CLU_107144_2_1_4"/>
<dbReference type="Pfam" id="PF02082">
    <property type="entry name" value="Rrf2"/>
    <property type="match status" value="1"/>
</dbReference>
<dbReference type="InterPro" id="IPR036390">
    <property type="entry name" value="WH_DNA-bd_sf"/>
</dbReference>
<dbReference type="AlphaFoldDB" id="D9SK70"/>
<evidence type="ECO:0000313" key="2">
    <source>
        <dbReference type="EMBL" id="ADL56482.1"/>
    </source>
</evidence>
<dbReference type="InterPro" id="IPR036388">
    <property type="entry name" value="WH-like_DNA-bd_sf"/>
</dbReference>
<dbReference type="RefSeq" id="WP_013294402.1">
    <property type="nucleotide sequence ID" value="NC_014394.1"/>
</dbReference>
<dbReference type="PANTHER" id="PTHR33221:SF4">
    <property type="entry name" value="HTH-TYPE TRANSCRIPTIONAL REPRESSOR NSRR"/>
    <property type="match status" value="1"/>
</dbReference>
<evidence type="ECO:0000313" key="3">
    <source>
        <dbReference type="Proteomes" id="UP000001235"/>
    </source>
</evidence>
<dbReference type="Gene3D" id="1.10.10.10">
    <property type="entry name" value="Winged helix-like DNA-binding domain superfamily/Winged helix DNA-binding domain"/>
    <property type="match status" value="1"/>
</dbReference>
<dbReference type="PANTHER" id="PTHR33221">
    <property type="entry name" value="WINGED HELIX-TURN-HELIX TRANSCRIPTIONAL REGULATOR, RRF2 FAMILY"/>
    <property type="match status" value="1"/>
</dbReference>
<dbReference type="eggNOG" id="COG1959">
    <property type="taxonomic scope" value="Bacteria"/>
</dbReference>
<dbReference type="KEGG" id="gca:Galf_2483"/>